<dbReference type="AlphaFoldDB" id="A0A7W9QHL4"/>
<feature type="region of interest" description="Disordered" evidence="2">
    <location>
        <begin position="256"/>
        <end position="366"/>
    </location>
</feature>
<evidence type="ECO:0000256" key="1">
    <source>
        <dbReference type="SAM" id="Coils"/>
    </source>
</evidence>
<feature type="transmembrane region" description="Helical" evidence="3">
    <location>
        <begin position="229"/>
        <end position="252"/>
    </location>
</feature>
<dbReference type="RefSeq" id="WP_184580390.1">
    <property type="nucleotide sequence ID" value="NZ_JACHJL010000041.1"/>
</dbReference>
<feature type="compositionally biased region" description="Pro residues" evidence="2">
    <location>
        <begin position="267"/>
        <end position="283"/>
    </location>
</feature>
<dbReference type="EMBL" id="JACHJL010000041">
    <property type="protein sequence ID" value="MBB5940341.1"/>
    <property type="molecule type" value="Genomic_DNA"/>
</dbReference>
<gene>
    <name evidence="4" type="ORF">FHS42_007439</name>
</gene>
<feature type="region of interest" description="Disordered" evidence="2">
    <location>
        <begin position="151"/>
        <end position="178"/>
    </location>
</feature>
<feature type="compositionally biased region" description="Basic and acidic residues" evidence="2">
    <location>
        <begin position="7"/>
        <end position="23"/>
    </location>
</feature>
<keyword evidence="3" id="KW-0812">Transmembrane</keyword>
<protein>
    <submittedName>
        <fullName evidence="4">Uncharacterized protein</fullName>
    </submittedName>
</protein>
<keyword evidence="5" id="KW-1185">Reference proteome</keyword>
<reference evidence="4 5" key="1">
    <citation type="submission" date="2020-08" db="EMBL/GenBank/DDBJ databases">
        <title>Genomic Encyclopedia of Type Strains, Phase III (KMG-III): the genomes of soil and plant-associated and newly described type strains.</title>
        <authorList>
            <person name="Whitman W."/>
        </authorList>
    </citation>
    <scope>NUCLEOTIDE SEQUENCE [LARGE SCALE GENOMIC DNA]</scope>
    <source>
        <strain evidence="4 5">CECT 8305</strain>
    </source>
</reference>
<proteinExistence type="predicted"/>
<organism evidence="4 5">
    <name type="scientific">Streptomyces zagrosensis</name>
    <dbReference type="NCBI Taxonomy" id="1042984"/>
    <lineage>
        <taxon>Bacteria</taxon>
        <taxon>Bacillati</taxon>
        <taxon>Actinomycetota</taxon>
        <taxon>Actinomycetes</taxon>
        <taxon>Kitasatosporales</taxon>
        <taxon>Streptomycetaceae</taxon>
        <taxon>Streptomyces</taxon>
    </lineage>
</organism>
<evidence type="ECO:0000256" key="2">
    <source>
        <dbReference type="SAM" id="MobiDB-lite"/>
    </source>
</evidence>
<accession>A0A7W9QHL4</accession>
<evidence type="ECO:0000313" key="4">
    <source>
        <dbReference type="EMBL" id="MBB5940341.1"/>
    </source>
</evidence>
<evidence type="ECO:0000256" key="3">
    <source>
        <dbReference type="SAM" id="Phobius"/>
    </source>
</evidence>
<comment type="caution">
    <text evidence="4">The sequence shown here is derived from an EMBL/GenBank/DDBJ whole genome shotgun (WGS) entry which is preliminary data.</text>
</comment>
<sequence length="453" mass="48250">MPVKKNPTGEDPRPPRPGHDVVRTGDQAADPAPVRPSAETSALRVKHSGSVEVGPHGFANTGIVQIKLEAESAEQFSVMLVQGMLKTITALEAQMRRLNERLGPGERDLRAVRADRDQFRERLRLAEAQLKRAQADKKRANRLRQAAEQVADDWARRQARTGETPPKVPEPPGRRESRLAVPLLPQGASLVECEEALLGMDGCLAAHARELGRLGKILDSYPPAQRTRFLPWAGFVAAVLVLIAVAAAVLFFSPDHPPDHPQDHPPGATPRPGPTGGPRPSPAPSATAATTATATTTTTPSLSLSATPSAPSSTQGPTSSAPRPSTSRSASSSQLPPASSEPTRNPRPTSRAPASAPQRPLPAPARTAPVAGSIYIVRGHGNEMNVRMSGFPPNVDVTILAYSNTTNGPYDQRIHTIRADGTREFGAFPMGSPGDYWVVAAGVRSNTIVWRGR</sequence>
<feature type="region of interest" description="Disordered" evidence="2">
    <location>
        <begin position="1"/>
        <end position="40"/>
    </location>
</feature>
<evidence type="ECO:0000313" key="5">
    <source>
        <dbReference type="Proteomes" id="UP000588098"/>
    </source>
</evidence>
<keyword evidence="3" id="KW-0472">Membrane</keyword>
<feature type="coiled-coil region" evidence="1">
    <location>
        <begin position="81"/>
        <end position="150"/>
    </location>
</feature>
<keyword evidence="3" id="KW-1133">Transmembrane helix</keyword>
<keyword evidence="1" id="KW-0175">Coiled coil</keyword>
<name>A0A7W9QHL4_9ACTN</name>
<dbReference type="Proteomes" id="UP000588098">
    <property type="component" value="Unassembled WGS sequence"/>
</dbReference>
<feature type="compositionally biased region" description="Low complexity" evidence="2">
    <location>
        <begin position="284"/>
        <end position="366"/>
    </location>
</feature>